<name>A0A6M4G770_SPHYA</name>
<sequence length="71" mass="7056">MPASRRAPSCPSTAAIQPLCSTSPTRFSPGAKLTAPPPADDAIGSRTSRPSPSSVPLPASHAAGSSTPTIM</sequence>
<evidence type="ECO:0000256" key="1">
    <source>
        <dbReference type="SAM" id="MobiDB-lite"/>
    </source>
</evidence>
<dbReference type="EMBL" id="CP053021">
    <property type="protein sequence ID" value="QJR01487.1"/>
    <property type="molecule type" value="Genomic_DNA"/>
</dbReference>
<feature type="compositionally biased region" description="Low complexity" evidence="1">
    <location>
        <begin position="45"/>
        <end position="60"/>
    </location>
</feature>
<evidence type="ECO:0000313" key="2">
    <source>
        <dbReference type="EMBL" id="QJR01487.1"/>
    </source>
</evidence>
<dbReference type="RefSeq" id="WP_169860287.1">
    <property type="nucleotide sequence ID" value="NZ_CP053021.1"/>
</dbReference>
<gene>
    <name evidence="2" type="ORF">HH800_04290</name>
</gene>
<organism evidence="2 3">
    <name type="scientific">Sphingobium yanoikuyae</name>
    <name type="common">Sphingomonas yanoikuyae</name>
    <dbReference type="NCBI Taxonomy" id="13690"/>
    <lineage>
        <taxon>Bacteria</taxon>
        <taxon>Pseudomonadati</taxon>
        <taxon>Pseudomonadota</taxon>
        <taxon>Alphaproteobacteria</taxon>
        <taxon>Sphingomonadales</taxon>
        <taxon>Sphingomonadaceae</taxon>
        <taxon>Sphingobium</taxon>
    </lineage>
</organism>
<accession>A0A6M4G770</accession>
<dbReference type="Proteomes" id="UP000502611">
    <property type="component" value="Chromosome"/>
</dbReference>
<reference evidence="2 3" key="1">
    <citation type="submission" date="2020-04" db="EMBL/GenBank/DDBJ databases">
        <title>The Whole Genome Analysis of High salt-tolerant Sphingobium yanoikuyae YC-XJ2 with Aryl organophosphorus flame retardants (aryl-OPFRs)-degrading capacity and characteristics of Related phosphotriesterase.</title>
        <authorList>
            <person name="Li X."/>
        </authorList>
    </citation>
    <scope>NUCLEOTIDE SEQUENCE [LARGE SCALE GENOMIC DNA]</scope>
    <source>
        <strain evidence="2 3">YC-XJ2</strain>
    </source>
</reference>
<proteinExistence type="predicted"/>
<feature type="region of interest" description="Disordered" evidence="1">
    <location>
        <begin position="1"/>
        <end position="71"/>
    </location>
</feature>
<dbReference type="AlphaFoldDB" id="A0A6M4G770"/>
<feature type="compositionally biased region" description="Polar residues" evidence="1">
    <location>
        <begin position="10"/>
        <end position="26"/>
    </location>
</feature>
<evidence type="ECO:0000313" key="3">
    <source>
        <dbReference type="Proteomes" id="UP000502611"/>
    </source>
</evidence>
<protein>
    <submittedName>
        <fullName evidence="2">Uncharacterized protein</fullName>
    </submittedName>
</protein>